<gene>
    <name evidence="1" type="ORF">E2C01_011613</name>
</gene>
<dbReference type="Proteomes" id="UP000324222">
    <property type="component" value="Unassembled WGS sequence"/>
</dbReference>
<sequence>MLNQFFDWIGHVLHPVAQQRGTAVEVQKACSTRRSSTGQLPILPSSRPHTAHHECFISACTSNFCPLPSSSPWKPRAPPVSPTGKIVAASLCGA</sequence>
<proteinExistence type="predicted"/>
<evidence type="ECO:0000313" key="2">
    <source>
        <dbReference type="Proteomes" id="UP000324222"/>
    </source>
</evidence>
<organism evidence="1 2">
    <name type="scientific">Portunus trituberculatus</name>
    <name type="common">Swimming crab</name>
    <name type="synonym">Neptunus trituberculatus</name>
    <dbReference type="NCBI Taxonomy" id="210409"/>
    <lineage>
        <taxon>Eukaryota</taxon>
        <taxon>Metazoa</taxon>
        <taxon>Ecdysozoa</taxon>
        <taxon>Arthropoda</taxon>
        <taxon>Crustacea</taxon>
        <taxon>Multicrustacea</taxon>
        <taxon>Malacostraca</taxon>
        <taxon>Eumalacostraca</taxon>
        <taxon>Eucarida</taxon>
        <taxon>Decapoda</taxon>
        <taxon>Pleocyemata</taxon>
        <taxon>Brachyura</taxon>
        <taxon>Eubrachyura</taxon>
        <taxon>Portunoidea</taxon>
        <taxon>Portunidae</taxon>
        <taxon>Portuninae</taxon>
        <taxon>Portunus</taxon>
    </lineage>
</organism>
<accession>A0A5B7DBV7</accession>
<dbReference type="AlphaFoldDB" id="A0A5B7DBV7"/>
<name>A0A5B7DBV7_PORTR</name>
<protein>
    <submittedName>
        <fullName evidence="1">Uncharacterized protein</fullName>
    </submittedName>
</protein>
<keyword evidence="2" id="KW-1185">Reference proteome</keyword>
<reference evidence="1 2" key="1">
    <citation type="submission" date="2019-05" db="EMBL/GenBank/DDBJ databases">
        <title>Another draft genome of Portunus trituberculatus and its Hox gene families provides insights of decapod evolution.</title>
        <authorList>
            <person name="Jeong J.-H."/>
            <person name="Song I."/>
            <person name="Kim S."/>
            <person name="Choi T."/>
            <person name="Kim D."/>
            <person name="Ryu S."/>
            <person name="Kim W."/>
        </authorList>
    </citation>
    <scope>NUCLEOTIDE SEQUENCE [LARGE SCALE GENOMIC DNA]</scope>
    <source>
        <tissue evidence="1">Muscle</tissue>
    </source>
</reference>
<evidence type="ECO:0000313" key="1">
    <source>
        <dbReference type="EMBL" id="MPC18719.1"/>
    </source>
</evidence>
<dbReference type="EMBL" id="VSRR010000704">
    <property type="protein sequence ID" value="MPC18719.1"/>
    <property type="molecule type" value="Genomic_DNA"/>
</dbReference>
<comment type="caution">
    <text evidence="1">The sequence shown here is derived from an EMBL/GenBank/DDBJ whole genome shotgun (WGS) entry which is preliminary data.</text>
</comment>